<evidence type="ECO:0000313" key="1">
    <source>
        <dbReference type="EMBL" id="PWB94708.1"/>
    </source>
</evidence>
<dbReference type="EMBL" id="PUIV01000006">
    <property type="protein sequence ID" value="PWB94708.1"/>
    <property type="molecule type" value="Genomic_DNA"/>
</dbReference>
<comment type="caution">
    <text evidence="1">The sequence shown here is derived from an EMBL/GenBank/DDBJ whole genome shotgun (WGS) entry which is preliminary data.</text>
</comment>
<evidence type="ECO:0000313" key="2">
    <source>
        <dbReference type="Proteomes" id="UP000245137"/>
    </source>
</evidence>
<accession>A0A2U1SSW0</accession>
<name>A0A2U1SSW0_METSR</name>
<dbReference type="AlphaFoldDB" id="A0A2U1SSW0"/>
<protein>
    <submittedName>
        <fullName evidence="1">Uncharacterized protein</fullName>
    </submittedName>
</protein>
<reference evidence="1 2" key="1">
    <citation type="journal article" date="2018" name="Appl. Microbiol. Biotechnol.">
        <title>Co-cultivation of the strictly anaerobic methanogen Methanosarcina barkeri with aerobic methanotrophs in an oxygen-limited membrane bioreactor.</title>
        <authorList>
            <person name="In 't Zandt M.H."/>
            <person name="van den Bosch T.J.M."/>
            <person name="Rijkers R."/>
            <person name="van Kessel M.A.H.J."/>
            <person name="Jetten M.S.M."/>
            <person name="Welte C.U."/>
        </authorList>
    </citation>
    <scope>NUCLEOTIDE SEQUENCE [LARGE SCALE GENOMIC DNA]</scope>
    <source>
        <strain evidence="1 2">DSM 17706</strain>
    </source>
</reference>
<organism evidence="1 2">
    <name type="scientific">Methylosinus sporium</name>
    <dbReference type="NCBI Taxonomy" id="428"/>
    <lineage>
        <taxon>Bacteria</taxon>
        <taxon>Pseudomonadati</taxon>
        <taxon>Pseudomonadota</taxon>
        <taxon>Alphaproteobacteria</taxon>
        <taxon>Hyphomicrobiales</taxon>
        <taxon>Methylocystaceae</taxon>
        <taxon>Methylosinus</taxon>
    </lineage>
</organism>
<keyword evidence="2" id="KW-1185">Reference proteome</keyword>
<proteinExistence type="predicted"/>
<sequence length="123" mass="13467">MSANLRTEVTHLIAECVIDNKAIQDIAECIFAKLSGHKEAGDLALCCRESEGDLASIALLTAALVEARRDGERQMLRRILETTNSGDFAERDKTAIRSACFRVDPSLLRSLFEERTKASAANA</sequence>
<dbReference type="Proteomes" id="UP000245137">
    <property type="component" value="Unassembled WGS sequence"/>
</dbReference>
<gene>
    <name evidence="1" type="ORF">C5689_06490</name>
</gene>